<reference evidence="2" key="1">
    <citation type="submission" date="2020-10" db="EMBL/GenBank/DDBJ databases">
        <authorList>
            <person name="Gilroy R."/>
        </authorList>
    </citation>
    <scope>NUCLEOTIDE SEQUENCE</scope>
    <source>
        <strain evidence="2">ChiW3-316</strain>
    </source>
</reference>
<sequence>MTDKIYNIPAGCAFAEVLAGHFLREYHGRELELTDVLFLLPNRRAVKALKDAFVRLQGLAPTLLPQMLPIGDVEEDELFLTGFDQSSALATLAPAISRAERLLLFTKIIMAKPIEYGIEKLAANQACYLAQELANLIDTVHNQGLSFDRLTDLVPEEYAVHWQETLKFLQIITEYWPQILAERQLIDASDRRNRLLRAQIDLWRQNPPVKRIVAAGTTAAFPLMKELVKTVLSLEKGELYLAGIDKFLEDEAWEKIDETHPQHELKELLDYLTVRREDIPDLQAPENFGREVLISEVMRPAATTEKWRDIAGKKIRHEAADGITLVNCADMREEALTIALLLREAVETPEKTAALVTGDRNLARRVAAELERWNLKVDDSAGKPLALTPLGIFLRLTVQACEEEFRPVAFLSLLKHPLTCLGEDGFLVRKAAREYEKKVLRSGKEDETLTAFVLRFKEAMRDLAEALRQPAVDFKNLLALHIKTAEVLAAVPGKDGAQVLWKGDAGEAAAAFIADLYAEAGVLGEISGGEYRGLLEALMAGVTVRPKYGTHPRLSILGPIEARLVHFDRVIIGEVNENIWPQAVTADPWMSRPMKREFGFPLPERTVGVGAYDFSQLLANEEVYLTRAERVAGTPMVKSRWWMRLETVLKALNIPIENLEDVVFRSWARFLDRSETFTRLLPPAPKPPVSARPRELSASAVEYWMRDPYIIFAKYILRLKKLDDLEQEVTFADYGTIIHAVLEQFNRKYNRQFPPNAKEELLALGRAYFAENEIAAETRAFWWPHFEKTVDWLVTAENDYRPSVREVHNEVQGRFRFEAPAGPFTITAKADRVDETADGRINIIDYKTGEARSPKEVRAGYAPQLPIEALIAREGGFDGIPAKEVAALIYWQLGRKETRLDEEVDDILNTNLKNLRELATLFDFPDTAYISKPNPRYAPKYSDYEQLARVKEWSVVEEE</sequence>
<protein>
    <submittedName>
        <fullName evidence="2">PD-(D/E)XK nuclease family protein</fullName>
    </submittedName>
</protein>
<dbReference type="EMBL" id="DVNC01000021">
    <property type="protein sequence ID" value="HIU52949.1"/>
    <property type="molecule type" value="Genomic_DNA"/>
</dbReference>
<name>A0A9D1M3E2_9PROT</name>
<feature type="domain" description="PD-(D/E)XK endonuclease-like" evidence="1">
    <location>
        <begin position="696"/>
        <end position="915"/>
    </location>
</feature>
<dbReference type="Pfam" id="PF12705">
    <property type="entry name" value="PDDEXK_1"/>
    <property type="match status" value="1"/>
</dbReference>
<reference evidence="2" key="2">
    <citation type="journal article" date="2021" name="PeerJ">
        <title>Extensive microbial diversity within the chicken gut microbiome revealed by metagenomics and culture.</title>
        <authorList>
            <person name="Gilroy R."/>
            <person name="Ravi A."/>
            <person name="Getino M."/>
            <person name="Pursley I."/>
            <person name="Horton D.L."/>
            <person name="Alikhan N.F."/>
            <person name="Baker D."/>
            <person name="Gharbi K."/>
            <person name="Hall N."/>
            <person name="Watson M."/>
            <person name="Adriaenssens E.M."/>
            <person name="Foster-Nyarko E."/>
            <person name="Jarju S."/>
            <person name="Secka A."/>
            <person name="Antonio M."/>
            <person name="Oren A."/>
            <person name="Chaudhuri R.R."/>
            <person name="La Ragione R."/>
            <person name="Hildebrand F."/>
            <person name="Pallen M.J."/>
        </authorList>
    </citation>
    <scope>NUCLEOTIDE SEQUENCE</scope>
    <source>
        <strain evidence="2">ChiW3-316</strain>
    </source>
</reference>
<gene>
    <name evidence="2" type="ORF">IAD20_02590</name>
</gene>
<dbReference type="Gene3D" id="3.90.320.10">
    <property type="match status" value="1"/>
</dbReference>
<dbReference type="InterPro" id="IPR027417">
    <property type="entry name" value="P-loop_NTPase"/>
</dbReference>
<dbReference type="InterPro" id="IPR011604">
    <property type="entry name" value="PDDEXK-like_dom_sf"/>
</dbReference>
<dbReference type="InterPro" id="IPR038726">
    <property type="entry name" value="PDDEXK_AddAB-type"/>
</dbReference>
<dbReference type="SUPFAM" id="SSF52540">
    <property type="entry name" value="P-loop containing nucleoside triphosphate hydrolases"/>
    <property type="match status" value="1"/>
</dbReference>
<accession>A0A9D1M3E2</accession>
<organism evidence="2 3">
    <name type="scientific">Candidatus Scatocola faecipullorum</name>
    <dbReference type="NCBI Taxonomy" id="2840917"/>
    <lineage>
        <taxon>Bacteria</taxon>
        <taxon>Pseudomonadati</taxon>
        <taxon>Pseudomonadota</taxon>
        <taxon>Alphaproteobacteria</taxon>
        <taxon>Rhodospirillales</taxon>
        <taxon>Rhodospirillaceae</taxon>
        <taxon>Rhodospirillaceae incertae sedis</taxon>
        <taxon>Candidatus Scatocola</taxon>
    </lineage>
</organism>
<evidence type="ECO:0000313" key="3">
    <source>
        <dbReference type="Proteomes" id="UP000824107"/>
    </source>
</evidence>
<proteinExistence type="predicted"/>
<evidence type="ECO:0000259" key="1">
    <source>
        <dbReference type="Pfam" id="PF12705"/>
    </source>
</evidence>
<dbReference type="AlphaFoldDB" id="A0A9D1M3E2"/>
<comment type="caution">
    <text evidence="2">The sequence shown here is derived from an EMBL/GenBank/DDBJ whole genome shotgun (WGS) entry which is preliminary data.</text>
</comment>
<dbReference type="Proteomes" id="UP000824107">
    <property type="component" value="Unassembled WGS sequence"/>
</dbReference>
<evidence type="ECO:0000313" key="2">
    <source>
        <dbReference type="EMBL" id="HIU52949.1"/>
    </source>
</evidence>